<keyword evidence="4" id="KW-1185">Reference proteome</keyword>
<dbReference type="EMBL" id="JADNYJ010000163">
    <property type="protein sequence ID" value="KAF8878020.1"/>
    <property type="molecule type" value="Genomic_DNA"/>
</dbReference>
<proteinExistence type="predicted"/>
<dbReference type="GO" id="GO:0000329">
    <property type="term" value="C:fungal-type vacuole membrane"/>
    <property type="evidence" value="ECO:0007669"/>
    <property type="project" value="TreeGrafter"/>
</dbReference>
<dbReference type="InterPro" id="IPR050904">
    <property type="entry name" value="Adhesion/Biosynth-related"/>
</dbReference>
<feature type="chain" id="PRO_5040507485" evidence="1">
    <location>
        <begin position="18"/>
        <end position="332"/>
    </location>
</feature>
<dbReference type="PANTHER" id="PTHR10900:SF77">
    <property type="entry name" value="FI19380P1"/>
    <property type="match status" value="1"/>
</dbReference>
<comment type="caution">
    <text evidence="3">The sequence shown here is derived from an EMBL/GenBank/DDBJ whole genome shotgun (WGS) entry which is preliminary data.</text>
</comment>
<dbReference type="SMART" id="SM00554">
    <property type="entry name" value="FAS1"/>
    <property type="match status" value="2"/>
</dbReference>
<dbReference type="GO" id="GO:0005615">
    <property type="term" value="C:extracellular space"/>
    <property type="evidence" value="ECO:0007669"/>
    <property type="project" value="TreeGrafter"/>
</dbReference>
<evidence type="ECO:0000259" key="2">
    <source>
        <dbReference type="PROSITE" id="PS50213"/>
    </source>
</evidence>
<reference evidence="3" key="1">
    <citation type="submission" date="2020-11" db="EMBL/GenBank/DDBJ databases">
        <authorList>
            <consortium name="DOE Joint Genome Institute"/>
            <person name="Ahrendt S."/>
            <person name="Riley R."/>
            <person name="Andreopoulos W."/>
            <person name="LaButti K."/>
            <person name="Pangilinan J."/>
            <person name="Ruiz-duenas F.J."/>
            <person name="Barrasa J.M."/>
            <person name="Sanchez-Garcia M."/>
            <person name="Camarero S."/>
            <person name="Miyauchi S."/>
            <person name="Serrano A."/>
            <person name="Linde D."/>
            <person name="Babiker R."/>
            <person name="Drula E."/>
            <person name="Ayuso-Fernandez I."/>
            <person name="Pacheco R."/>
            <person name="Padilla G."/>
            <person name="Ferreira P."/>
            <person name="Barriuso J."/>
            <person name="Kellner H."/>
            <person name="Castanera R."/>
            <person name="Alfaro M."/>
            <person name="Ramirez L."/>
            <person name="Pisabarro A.G."/>
            <person name="Kuo A."/>
            <person name="Tritt A."/>
            <person name="Lipzen A."/>
            <person name="He G."/>
            <person name="Yan M."/>
            <person name="Ng V."/>
            <person name="Cullen D."/>
            <person name="Martin F."/>
            <person name="Rosso M.-N."/>
            <person name="Henrissat B."/>
            <person name="Hibbett D."/>
            <person name="Martinez A.T."/>
            <person name="Grigoriev I.V."/>
        </authorList>
    </citation>
    <scope>NUCLEOTIDE SEQUENCE</scope>
    <source>
        <strain evidence="3">AH 44721</strain>
    </source>
</reference>
<dbReference type="PANTHER" id="PTHR10900">
    <property type="entry name" value="PERIOSTIN-RELATED"/>
    <property type="match status" value="1"/>
</dbReference>
<dbReference type="OrthoDB" id="286301at2759"/>
<dbReference type="InterPro" id="IPR000782">
    <property type="entry name" value="FAS1_domain"/>
</dbReference>
<dbReference type="SUPFAM" id="SSF82153">
    <property type="entry name" value="FAS1 domain"/>
    <property type="match status" value="2"/>
</dbReference>
<dbReference type="Proteomes" id="UP000724874">
    <property type="component" value="Unassembled WGS sequence"/>
</dbReference>
<name>A0A9P5NDX9_GYMJU</name>
<dbReference type="PROSITE" id="PS50213">
    <property type="entry name" value="FAS1"/>
    <property type="match status" value="2"/>
</dbReference>
<dbReference type="Gene3D" id="2.30.180.10">
    <property type="entry name" value="FAS1 domain"/>
    <property type="match status" value="2"/>
</dbReference>
<protein>
    <submittedName>
        <fullName evidence="3">FAS1 domain-containing protein</fullName>
    </submittedName>
</protein>
<gene>
    <name evidence="3" type="ORF">CPB84DRAFT_1817539</name>
</gene>
<accession>A0A9P5NDX9</accession>
<dbReference type="AlphaFoldDB" id="A0A9P5NDX9"/>
<sequence>MYTKSILPLVLAASASAQSIVSVLQNQTQLSNLVTLLNSQPAVVSALTSATNITLLAPHNDAIMTFLNSPAGAAADSGTVAALLEYHVVNGAFKSTAFTTTPVFASTLLTNSSFTNVTGGQVVEAVAEQGGGVDIFSGLRAKSSVVVPDITFDGGVIHIIDTVLTIPPSVSDTATANNLTSLASAVMSAGLLTTINTTPNITVFAPTNAAFSAIASTVSGLSTSQLASVLDSRLSTMNLPTVEGANVAIMVSGSSVMVNKANVVLADVIVANGVVHVLDSVLSVPSSSGSNASSSSSTASSANSSAAGIMNMSLNARGASLAAIVFMGSLLL</sequence>
<evidence type="ECO:0000256" key="1">
    <source>
        <dbReference type="SAM" id="SignalP"/>
    </source>
</evidence>
<feature type="domain" description="FAS1" evidence="2">
    <location>
        <begin position="166"/>
        <end position="282"/>
    </location>
</feature>
<evidence type="ECO:0000313" key="3">
    <source>
        <dbReference type="EMBL" id="KAF8878020.1"/>
    </source>
</evidence>
<dbReference type="InterPro" id="IPR036378">
    <property type="entry name" value="FAS1_dom_sf"/>
</dbReference>
<feature type="domain" description="FAS1" evidence="2">
    <location>
        <begin position="17"/>
        <end position="164"/>
    </location>
</feature>
<keyword evidence="1" id="KW-0732">Signal</keyword>
<dbReference type="Pfam" id="PF02469">
    <property type="entry name" value="Fasciclin"/>
    <property type="match status" value="2"/>
</dbReference>
<evidence type="ECO:0000313" key="4">
    <source>
        <dbReference type="Proteomes" id="UP000724874"/>
    </source>
</evidence>
<feature type="signal peptide" evidence="1">
    <location>
        <begin position="1"/>
        <end position="17"/>
    </location>
</feature>
<dbReference type="GO" id="GO:0016236">
    <property type="term" value="P:macroautophagy"/>
    <property type="evidence" value="ECO:0007669"/>
    <property type="project" value="TreeGrafter"/>
</dbReference>
<organism evidence="3 4">
    <name type="scientific">Gymnopilus junonius</name>
    <name type="common">Spectacular rustgill mushroom</name>
    <name type="synonym">Gymnopilus spectabilis subsp. junonius</name>
    <dbReference type="NCBI Taxonomy" id="109634"/>
    <lineage>
        <taxon>Eukaryota</taxon>
        <taxon>Fungi</taxon>
        <taxon>Dikarya</taxon>
        <taxon>Basidiomycota</taxon>
        <taxon>Agaricomycotina</taxon>
        <taxon>Agaricomycetes</taxon>
        <taxon>Agaricomycetidae</taxon>
        <taxon>Agaricales</taxon>
        <taxon>Agaricineae</taxon>
        <taxon>Hymenogastraceae</taxon>
        <taxon>Gymnopilus</taxon>
    </lineage>
</organism>